<dbReference type="EMBL" id="JAQIFT010000057">
    <property type="protein sequence ID" value="MDA3732843.1"/>
    <property type="molecule type" value="Genomic_DNA"/>
</dbReference>
<accession>A0AA42J264</accession>
<dbReference type="PANTHER" id="PTHR43581:SF2">
    <property type="entry name" value="EXCINUCLEASE ATPASE SUBUNIT"/>
    <property type="match status" value="1"/>
</dbReference>
<organism evidence="2 3">
    <name type="scientific">Holtiella tumoricola</name>
    <dbReference type="NCBI Taxonomy" id="3018743"/>
    <lineage>
        <taxon>Bacteria</taxon>
        <taxon>Bacillati</taxon>
        <taxon>Bacillota</taxon>
        <taxon>Clostridia</taxon>
        <taxon>Lachnospirales</taxon>
        <taxon>Cellulosilyticaceae</taxon>
        <taxon>Holtiella</taxon>
    </lineage>
</organism>
<proteinExistence type="predicted"/>
<dbReference type="InterPro" id="IPR003959">
    <property type="entry name" value="ATPase_AAA_core"/>
</dbReference>
<dbReference type="RefSeq" id="WP_271012824.1">
    <property type="nucleotide sequence ID" value="NZ_JAQIFT010000057.1"/>
</dbReference>
<evidence type="ECO:0000313" key="3">
    <source>
        <dbReference type="Proteomes" id="UP001169242"/>
    </source>
</evidence>
<gene>
    <name evidence="2" type="ORF">PBV87_15305</name>
</gene>
<dbReference type="CDD" id="cd00267">
    <property type="entry name" value="ABC_ATPase"/>
    <property type="match status" value="1"/>
</dbReference>
<dbReference type="Gene3D" id="3.40.50.300">
    <property type="entry name" value="P-loop containing nucleotide triphosphate hydrolases"/>
    <property type="match status" value="1"/>
</dbReference>
<dbReference type="PANTHER" id="PTHR43581">
    <property type="entry name" value="ATP/GTP PHOSPHATASE"/>
    <property type="match status" value="1"/>
</dbReference>
<comment type="caution">
    <text evidence="2">The sequence shown here is derived from an EMBL/GenBank/DDBJ whole genome shotgun (WGS) entry which is preliminary data.</text>
</comment>
<name>A0AA42J264_9FIRM</name>
<dbReference type="Proteomes" id="UP001169242">
    <property type="component" value="Unassembled WGS sequence"/>
</dbReference>
<dbReference type="SUPFAM" id="SSF52540">
    <property type="entry name" value="P-loop containing nucleoside triphosphate hydrolases"/>
    <property type="match status" value="1"/>
</dbReference>
<reference evidence="2" key="1">
    <citation type="journal article" date="2023" name="Int. J. Syst. Evol. Microbiol.">
        <title>&lt;i&gt;Holtiella tumoricola&lt;/i&gt; gen. nov. sp. nov., isolated from a human clinical sample.</title>
        <authorList>
            <person name="Allen-Vercoe E."/>
            <person name="Daigneault M.C."/>
            <person name="Vancuren S.J."/>
            <person name="Cochrane K."/>
            <person name="O'Neal L.L."/>
            <person name="Sankaranarayanan K."/>
            <person name="Lawson P.A."/>
        </authorList>
    </citation>
    <scope>NUCLEOTIDE SEQUENCE</scope>
    <source>
        <strain evidence="2">CC70A</strain>
    </source>
</reference>
<feature type="domain" description="ATPase AAA-type core" evidence="1">
    <location>
        <begin position="198"/>
        <end position="297"/>
    </location>
</feature>
<keyword evidence="3" id="KW-1185">Reference proteome</keyword>
<protein>
    <submittedName>
        <fullName evidence="2">AAA family ATPase</fullName>
    </submittedName>
</protein>
<dbReference type="AlphaFoldDB" id="A0AA42J264"/>
<dbReference type="GO" id="GO:0016887">
    <property type="term" value="F:ATP hydrolysis activity"/>
    <property type="evidence" value="ECO:0007669"/>
    <property type="project" value="InterPro"/>
</dbReference>
<evidence type="ECO:0000259" key="1">
    <source>
        <dbReference type="Pfam" id="PF13304"/>
    </source>
</evidence>
<dbReference type="InterPro" id="IPR051396">
    <property type="entry name" value="Bact_Antivir_Def_Nuclease"/>
</dbReference>
<dbReference type="Pfam" id="PF13304">
    <property type="entry name" value="AAA_21"/>
    <property type="match status" value="1"/>
</dbReference>
<dbReference type="InterPro" id="IPR027417">
    <property type="entry name" value="P-loop_NTPase"/>
</dbReference>
<evidence type="ECO:0000313" key="2">
    <source>
        <dbReference type="EMBL" id="MDA3732843.1"/>
    </source>
</evidence>
<dbReference type="GO" id="GO:0005524">
    <property type="term" value="F:ATP binding"/>
    <property type="evidence" value="ECO:0007669"/>
    <property type="project" value="InterPro"/>
</dbReference>
<sequence length="537" mass="62450">MIKKLVLNDFRIFNNHEVILGTTITAIAGQNATGKSTILGVLGNACEIKAARGKTITNKRFQTEFSEIMKGSQTYDKKNGEIGTLYYEYPTIEGINELSFRVTWQKWNPEDEEATRFRIIPKRHYDVFLEKETESKLMIPSFYLGLSRLNPLGEEDIGNIKEHKISKSLLTEEDLQWLYKNYTHILSLNSEIESISNYSMGKKISGGVNTQLYDYIGNSSGQDNLMQILYALLSFRKLYIESCDKEEVWTGGLLLIDEIDATLHPAAQIKLIDLIYNICKEICIQVVFTTHSLQILEYLDKKNKKMNDINIAYFTTANSILQIINNPPYEAMENDMLISDYYSKRKVNQIALYSEDDEARWFIKRLLKDYISRIKIIEVKLGGESLLNLLQNDPSYFRNVLFVLDGDKDISKTKYKDLPSKHCNIVILPGNTSPEKLIYNYLIGLHPTHEILESNFIKGLTIRMIEENGPLSDKYSKYTIERERFKEWFKDNKVMLEDIDVLEFWKQDYPNEYKEFIQQFLNRYNIVAARTNLPKIN</sequence>